<organism evidence="1 2">
    <name type="scientific">Stachybotrys elegans</name>
    <dbReference type="NCBI Taxonomy" id="80388"/>
    <lineage>
        <taxon>Eukaryota</taxon>
        <taxon>Fungi</taxon>
        <taxon>Dikarya</taxon>
        <taxon>Ascomycota</taxon>
        <taxon>Pezizomycotina</taxon>
        <taxon>Sordariomycetes</taxon>
        <taxon>Hypocreomycetidae</taxon>
        <taxon>Hypocreales</taxon>
        <taxon>Stachybotryaceae</taxon>
        <taxon>Stachybotrys</taxon>
    </lineage>
</organism>
<evidence type="ECO:0000313" key="2">
    <source>
        <dbReference type="Proteomes" id="UP000813444"/>
    </source>
</evidence>
<dbReference type="OrthoDB" id="9975758at2759"/>
<keyword evidence="2" id="KW-1185">Reference proteome</keyword>
<dbReference type="EMBL" id="JAGPNK010000003">
    <property type="protein sequence ID" value="KAH7324282.1"/>
    <property type="molecule type" value="Genomic_DNA"/>
</dbReference>
<dbReference type="AlphaFoldDB" id="A0A8K0SVR7"/>
<protein>
    <submittedName>
        <fullName evidence="1">Uncharacterized protein</fullName>
    </submittedName>
</protein>
<dbReference type="Proteomes" id="UP000813444">
    <property type="component" value="Unassembled WGS sequence"/>
</dbReference>
<accession>A0A8K0SVR7</accession>
<gene>
    <name evidence="1" type="ORF">B0I35DRAFT_158882</name>
</gene>
<evidence type="ECO:0000313" key="1">
    <source>
        <dbReference type="EMBL" id="KAH7324282.1"/>
    </source>
</evidence>
<proteinExistence type="predicted"/>
<name>A0A8K0SVR7_9HYPO</name>
<reference evidence="1" key="1">
    <citation type="journal article" date="2021" name="Nat. Commun.">
        <title>Genetic determinants of endophytism in the Arabidopsis root mycobiome.</title>
        <authorList>
            <person name="Mesny F."/>
            <person name="Miyauchi S."/>
            <person name="Thiergart T."/>
            <person name="Pickel B."/>
            <person name="Atanasova L."/>
            <person name="Karlsson M."/>
            <person name="Huettel B."/>
            <person name="Barry K.W."/>
            <person name="Haridas S."/>
            <person name="Chen C."/>
            <person name="Bauer D."/>
            <person name="Andreopoulos W."/>
            <person name="Pangilinan J."/>
            <person name="LaButti K."/>
            <person name="Riley R."/>
            <person name="Lipzen A."/>
            <person name="Clum A."/>
            <person name="Drula E."/>
            <person name="Henrissat B."/>
            <person name="Kohler A."/>
            <person name="Grigoriev I.V."/>
            <person name="Martin F.M."/>
            <person name="Hacquard S."/>
        </authorList>
    </citation>
    <scope>NUCLEOTIDE SEQUENCE</scope>
    <source>
        <strain evidence="1">MPI-CAGE-CH-0235</strain>
    </source>
</reference>
<sequence>MDLSNEAVICLRPPSGTKLPIPQGYSDPAIEFLTRRKWCPVFSTLPASRYHRDPPHEPRFGIQILPASKSYTITESWVEVATYIDPLEVEPRKTTHSTSRSGVAETVNENTCSSFVEGDTKRHWEIICWGKQGQLESWMVDDDSGLIGDGSGEARPDWRNSYVVIYYEAIAGEGAGIEVWDSIGYGRRLTDATLEKMRDAIRATGDANFAGLADKLVEVIPSKPKEDAASENKTETKAISSRVRKYFKSLFSSRG</sequence>
<comment type="caution">
    <text evidence="1">The sequence shown here is derived from an EMBL/GenBank/DDBJ whole genome shotgun (WGS) entry which is preliminary data.</text>
</comment>